<evidence type="ECO:0000256" key="3">
    <source>
        <dbReference type="PROSITE-ProRule" id="PRU00023"/>
    </source>
</evidence>
<dbReference type="PROSITE" id="PS50297">
    <property type="entry name" value="ANK_REP_REGION"/>
    <property type="match status" value="3"/>
</dbReference>
<dbReference type="SMART" id="SM00355">
    <property type="entry name" value="ZnF_C2H2"/>
    <property type="match status" value="4"/>
</dbReference>
<feature type="domain" description="C2H2-type" evidence="5">
    <location>
        <begin position="412"/>
        <end position="440"/>
    </location>
</feature>
<dbReference type="InterPro" id="IPR002110">
    <property type="entry name" value="Ankyrin_rpt"/>
</dbReference>
<feature type="domain" description="C2H2-type" evidence="5">
    <location>
        <begin position="354"/>
        <end position="382"/>
    </location>
</feature>
<dbReference type="PANTHER" id="PTHR24198:SF165">
    <property type="entry name" value="ANKYRIN REPEAT-CONTAINING PROTEIN-RELATED"/>
    <property type="match status" value="1"/>
</dbReference>
<evidence type="ECO:0000256" key="4">
    <source>
        <dbReference type="PROSITE-ProRule" id="PRU00042"/>
    </source>
</evidence>
<organism evidence="6 7">
    <name type="scientific">Trichogramma brassicae</name>
    <dbReference type="NCBI Taxonomy" id="86971"/>
    <lineage>
        <taxon>Eukaryota</taxon>
        <taxon>Metazoa</taxon>
        <taxon>Ecdysozoa</taxon>
        <taxon>Arthropoda</taxon>
        <taxon>Hexapoda</taxon>
        <taxon>Insecta</taxon>
        <taxon>Pterygota</taxon>
        <taxon>Neoptera</taxon>
        <taxon>Endopterygota</taxon>
        <taxon>Hymenoptera</taxon>
        <taxon>Apocrita</taxon>
        <taxon>Proctotrupomorpha</taxon>
        <taxon>Chalcidoidea</taxon>
        <taxon>Trichogrammatidae</taxon>
        <taxon>Trichogramma</taxon>
    </lineage>
</organism>
<keyword evidence="4" id="KW-0479">Metal-binding</keyword>
<reference evidence="6 7" key="1">
    <citation type="submission" date="2020-02" db="EMBL/GenBank/DDBJ databases">
        <authorList>
            <person name="Ferguson B K."/>
        </authorList>
    </citation>
    <scope>NUCLEOTIDE SEQUENCE [LARGE SCALE GENOMIC DNA]</scope>
</reference>
<dbReference type="PROSITE" id="PS50088">
    <property type="entry name" value="ANK_REPEAT"/>
    <property type="match status" value="3"/>
</dbReference>
<evidence type="ECO:0000313" key="6">
    <source>
        <dbReference type="EMBL" id="CAB0028663.1"/>
    </source>
</evidence>
<dbReference type="SUPFAM" id="SSF48403">
    <property type="entry name" value="Ankyrin repeat"/>
    <property type="match status" value="1"/>
</dbReference>
<proteinExistence type="predicted"/>
<keyword evidence="4" id="KW-0862">Zinc</keyword>
<name>A0A6H5I2E6_9HYME</name>
<dbReference type="InterPro" id="IPR013087">
    <property type="entry name" value="Znf_C2H2_type"/>
</dbReference>
<dbReference type="PROSITE" id="PS50157">
    <property type="entry name" value="ZINC_FINGER_C2H2_2"/>
    <property type="match status" value="4"/>
</dbReference>
<dbReference type="Gene3D" id="3.30.160.60">
    <property type="entry name" value="Classic Zinc Finger"/>
    <property type="match status" value="4"/>
</dbReference>
<dbReference type="OrthoDB" id="7685779at2759"/>
<feature type="domain" description="C2H2-type" evidence="5">
    <location>
        <begin position="325"/>
        <end position="353"/>
    </location>
</feature>
<gene>
    <name evidence="6" type="ORF">TBRA_LOCUS808</name>
</gene>
<protein>
    <recommendedName>
        <fullName evidence="5">C2H2-type domain-containing protein</fullName>
    </recommendedName>
</protein>
<dbReference type="Pfam" id="PF12796">
    <property type="entry name" value="Ank_2"/>
    <property type="match status" value="1"/>
</dbReference>
<sequence length="446" mass="52216">MVRLIEASPLDKHEFRWLRESALHYLAETVYETNDGFLFGKQVTLSLMGYFLEDPVENYCDDRGYTYFHAACMSGNATAVNAFLSQGVDVNLDSYKYSALHIAAQYRREEVAEILLRHGADANKQDVEQSTPLHALARMCLCLCTNGIRFCDHRLPVDKIVKMLIDHGAIMETRNRDGNSPLDLAVSRFDVQLVKSLMKHGASLDSLKEDKMFSAEFTSTELKNYPLALNLMEMVQFLQSVGYKMNFCSRLRTIKCFMRVRGIDTDHLIPELAVAEHMSYEELVRLHEQTYNDVYPWWNDFWKRFKLKHMNDVHQKTVHEGRKDYLCDKCEQKFGEKSKLIRHQKTVHEGRKEFECNECEKKFGHKHHLLFHQKGVHKGQKDYACDKCEKKFGRKLDLLKHRRTVHEGRKDYACDKCEKKFGLKHHLLNHQKTIHEGRNDYASKKK</sequence>
<keyword evidence="7" id="KW-1185">Reference proteome</keyword>
<dbReference type="EMBL" id="CADCXV010000169">
    <property type="protein sequence ID" value="CAB0028663.1"/>
    <property type="molecule type" value="Genomic_DNA"/>
</dbReference>
<dbReference type="GO" id="GO:0008270">
    <property type="term" value="F:zinc ion binding"/>
    <property type="evidence" value="ECO:0007669"/>
    <property type="project" value="UniProtKB-KW"/>
</dbReference>
<keyword evidence="2 3" id="KW-0040">ANK repeat</keyword>
<dbReference type="Pfam" id="PF00023">
    <property type="entry name" value="Ank"/>
    <property type="match status" value="1"/>
</dbReference>
<keyword evidence="4" id="KW-0863">Zinc-finger</keyword>
<dbReference type="AlphaFoldDB" id="A0A6H5I2E6"/>
<feature type="repeat" description="ANK" evidence="3">
    <location>
        <begin position="177"/>
        <end position="209"/>
    </location>
</feature>
<feature type="domain" description="C2H2-type" evidence="5">
    <location>
        <begin position="383"/>
        <end position="411"/>
    </location>
</feature>
<dbReference type="SMART" id="SM00248">
    <property type="entry name" value="ANK"/>
    <property type="match status" value="4"/>
</dbReference>
<evidence type="ECO:0000259" key="5">
    <source>
        <dbReference type="PROSITE" id="PS50157"/>
    </source>
</evidence>
<dbReference type="Proteomes" id="UP000479190">
    <property type="component" value="Unassembled WGS sequence"/>
</dbReference>
<feature type="repeat" description="ANK" evidence="3">
    <location>
        <begin position="63"/>
        <end position="95"/>
    </location>
</feature>
<dbReference type="PROSITE" id="PS00028">
    <property type="entry name" value="ZINC_FINGER_C2H2_1"/>
    <property type="match status" value="4"/>
</dbReference>
<keyword evidence="1" id="KW-0677">Repeat</keyword>
<accession>A0A6H5I2E6</accession>
<feature type="repeat" description="ANK" evidence="3">
    <location>
        <begin position="95"/>
        <end position="127"/>
    </location>
</feature>
<evidence type="ECO:0000313" key="7">
    <source>
        <dbReference type="Proteomes" id="UP000479190"/>
    </source>
</evidence>
<dbReference type="Gene3D" id="1.25.40.20">
    <property type="entry name" value="Ankyrin repeat-containing domain"/>
    <property type="match status" value="1"/>
</dbReference>
<dbReference type="SUPFAM" id="SSF57667">
    <property type="entry name" value="beta-beta-alpha zinc fingers"/>
    <property type="match status" value="3"/>
</dbReference>
<evidence type="ECO:0000256" key="1">
    <source>
        <dbReference type="ARBA" id="ARBA00022737"/>
    </source>
</evidence>
<dbReference type="PANTHER" id="PTHR24198">
    <property type="entry name" value="ANKYRIN REPEAT AND PROTEIN KINASE DOMAIN-CONTAINING PROTEIN"/>
    <property type="match status" value="1"/>
</dbReference>
<dbReference type="InterPro" id="IPR036770">
    <property type="entry name" value="Ankyrin_rpt-contain_sf"/>
</dbReference>
<dbReference type="InterPro" id="IPR036236">
    <property type="entry name" value="Znf_C2H2_sf"/>
</dbReference>
<evidence type="ECO:0000256" key="2">
    <source>
        <dbReference type="ARBA" id="ARBA00023043"/>
    </source>
</evidence>
<dbReference type="Pfam" id="PF00096">
    <property type="entry name" value="zf-C2H2"/>
    <property type="match status" value="3"/>
</dbReference>